<dbReference type="GO" id="GO:0006508">
    <property type="term" value="P:proteolysis"/>
    <property type="evidence" value="ECO:0007669"/>
    <property type="project" value="InterPro"/>
</dbReference>
<dbReference type="GO" id="GO:0001897">
    <property type="term" value="P:symbiont-mediated cytolysis of host cell"/>
    <property type="evidence" value="ECO:0007669"/>
    <property type="project" value="UniProtKB-ARBA"/>
</dbReference>
<evidence type="ECO:0000313" key="2">
    <source>
        <dbReference type="EMBL" id="CAB5194608.1"/>
    </source>
</evidence>
<accession>A0A6J7WAM6</accession>
<dbReference type="Pfam" id="PF00112">
    <property type="entry name" value="Peptidase_C1"/>
    <property type="match status" value="1"/>
</dbReference>
<dbReference type="InterPro" id="IPR000668">
    <property type="entry name" value="Peptidase_C1A_C"/>
</dbReference>
<sequence>MNWWPTPDGQWRALGNNPATNRLFLSLGKVPDIPESEWREFDYRDDPKFQVKIKDQGQFGACNGHAAATSLEIARYIAGEPHVDLSPWMIYADLCQGWDRGSAIQDALSLLRDKGTCTDKLVPHGTIDPRLLSPAALAERQHFKIEIGHEITSFREMCCAVQDRQVLNHSVPVNGNYNTLDKYDRPQNHAGAHNHAICSGVSMRKLPTNEWVIGSPGSWSTKWGKKGFCNIGERNVQGNYFACYSVIATILYPLNRPPRLVV</sequence>
<organism evidence="2">
    <name type="scientific">uncultured Caudovirales phage</name>
    <dbReference type="NCBI Taxonomy" id="2100421"/>
    <lineage>
        <taxon>Viruses</taxon>
        <taxon>Duplodnaviria</taxon>
        <taxon>Heunggongvirae</taxon>
        <taxon>Uroviricota</taxon>
        <taxon>Caudoviricetes</taxon>
        <taxon>Peduoviridae</taxon>
        <taxon>Maltschvirus</taxon>
        <taxon>Maltschvirus maltsch</taxon>
    </lineage>
</organism>
<dbReference type="SUPFAM" id="SSF54001">
    <property type="entry name" value="Cysteine proteinases"/>
    <property type="match status" value="1"/>
</dbReference>
<proteinExistence type="predicted"/>
<reference evidence="2" key="1">
    <citation type="submission" date="2020-05" db="EMBL/GenBank/DDBJ databases">
        <authorList>
            <person name="Chiriac C."/>
            <person name="Salcher M."/>
            <person name="Ghai R."/>
            <person name="Kavagutti S V."/>
        </authorList>
    </citation>
    <scope>NUCLEOTIDE SEQUENCE</scope>
</reference>
<dbReference type="InterPro" id="IPR038765">
    <property type="entry name" value="Papain-like_cys_pep_sf"/>
</dbReference>
<protein>
    <submittedName>
        <fullName evidence="2">Peptidase C1A, papain C-terminal</fullName>
    </submittedName>
</protein>
<evidence type="ECO:0000259" key="1">
    <source>
        <dbReference type="Pfam" id="PF00112"/>
    </source>
</evidence>
<dbReference type="Gene3D" id="3.90.70.10">
    <property type="entry name" value="Cysteine proteinases"/>
    <property type="match status" value="1"/>
</dbReference>
<gene>
    <name evidence="2" type="ORF">UFOVP178_20</name>
</gene>
<dbReference type="EMBL" id="LR798215">
    <property type="protein sequence ID" value="CAB5194608.1"/>
    <property type="molecule type" value="Genomic_DNA"/>
</dbReference>
<name>A0A6J7WAM6_9CAUD</name>
<dbReference type="GO" id="GO:0008234">
    <property type="term" value="F:cysteine-type peptidase activity"/>
    <property type="evidence" value="ECO:0007669"/>
    <property type="project" value="InterPro"/>
</dbReference>
<feature type="domain" description="Peptidase C1A papain C-terminal" evidence="1">
    <location>
        <begin position="40"/>
        <end position="234"/>
    </location>
</feature>